<sequence length="51" mass="5754">MLTRFLRGSRLTLVTGLRRIGKTSLMRVTLNEAGIDHVYLDVNGYMQITAT</sequence>
<dbReference type="EMBL" id="BMNM01000012">
    <property type="protein sequence ID" value="GGI84761.1"/>
    <property type="molecule type" value="Genomic_DNA"/>
</dbReference>
<dbReference type="Proteomes" id="UP000657075">
    <property type="component" value="Unassembled WGS sequence"/>
</dbReference>
<protein>
    <recommendedName>
        <fullName evidence="3">AAA domain-containing protein</fullName>
    </recommendedName>
</protein>
<accession>A0A830EAE5</accession>
<reference evidence="1" key="2">
    <citation type="submission" date="2020-09" db="EMBL/GenBank/DDBJ databases">
        <authorList>
            <person name="Sun Q."/>
            <person name="Ohkuma M."/>
        </authorList>
    </citation>
    <scope>NUCLEOTIDE SEQUENCE</scope>
    <source>
        <strain evidence="1">JCM 11219</strain>
    </source>
</reference>
<gene>
    <name evidence="1" type="ORF">GCM10007112_22150</name>
</gene>
<dbReference type="Gene3D" id="3.40.50.300">
    <property type="entry name" value="P-loop containing nucleotide triphosphate hydrolases"/>
    <property type="match status" value="1"/>
</dbReference>
<dbReference type="InterPro" id="IPR027417">
    <property type="entry name" value="P-loop_NTPase"/>
</dbReference>
<evidence type="ECO:0008006" key="3">
    <source>
        <dbReference type="Google" id="ProtNLM"/>
    </source>
</evidence>
<evidence type="ECO:0000313" key="2">
    <source>
        <dbReference type="Proteomes" id="UP000657075"/>
    </source>
</evidence>
<evidence type="ECO:0000313" key="1">
    <source>
        <dbReference type="EMBL" id="GGI84761.1"/>
    </source>
</evidence>
<proteinExistence type="predicted"/>
<dbReference type="SUPFAM" id="SSF52540">
    <property type="entry name" value="P-loop containing nucleoside triphosphate hydrolases"/>
    <property type="match status" value="1"/>
</dbReference>
<comment type="caution">
    <text evidence="1">The sequence shown here is derived from an EMBL/GenBank/DDBJ whole genome shotgun (WGS) entry which is preliminary data.</text>
</comment>
<dbReference type="AlphaFoldDB" id="A0A830EAE5"/>
<name>A0A830EAE5_9CREN</name>
<reference evidence="1" key="1">
    <citation type="journal article" date="2014" name="Int. J. Syst. Evol. Microbiol.">
        <title>Complete genome sequence of Corynebacterium casei LMG S-19264T (=DSM 44701T), isolated from a smear-ripened cheese.</title>
        <authorList>
            <consortium name="US DOE Joint Genome Institute (JGI-PGF)"/>
            <person name="Walter F."/>
            <person name="Albersmeier A."/>
            <person name="Kalinowski J."/>
            <person name="Ruckert C."/>
        </authorList>
    </citation>
    <scope>NUCLEOTIDE SEQUENCE</scope>
    <source>
        <strain evidence="1">JCM 11219</strain>
    </source>
</reference>
<organism evidence="1 2">
    <name type="scientific">Vulcanisaeta souniana JCM 11219</name>
    <dbReference type="NCBI Taxonomy" id="1293586"/>
    <lineage>
        <taxon>Archaea</taxon>
        <taxon>Thermoproteota</taxon>
        <taxon>Thermoprotei</taxon>
        <taxon>Thermoproteales</taxon>
        <taxon>Thermoproteaceae</taxon>
        <taxon>Vulcanisaeta</taxon>
    </lineage>
</organism>